<proteinExistence type="predicted"/>
<organism evidence="2 3">
    <name type="scientific">Acanthamoeba castellanii (strain ATCC 30010 / Neff)</name>
    <dbReference type="NCBI Taxonomy" id="1257118"/>
    <lineage>
        <taxon>Eukaryota</taxon>
        <taxon>Amoebozoa</taxon>
        <taxon>Discosea</taxon>
        <taxon>Longamoebia</taxon>
        <taxon>Centramoebida</taxon>
        <taxon>Acanthamoebidae</taxon>
        <taxon>Acanthamoeba</taxon>
    </lineage>
</organism>
<dbReference type="VEuPathDB" id="AmoebaDB:ACA1_367200"/>
<dbReference type="InterPro" id="IPR008936">
    <property type="entry name" value="Rho_GTPase_activation_prot"/>
</dbReference>
<evidence type="ECO:0000313" key="3">
    <source>
        <dbReference type="Proteomes" id="UP000011083"/>
    </source>
</evidence>
<dbReference type="AlphaFoldDB" id="L8GM98"/>
<dbReference type="KEGG" id="acan:ACA1_367200"/>
<name>L8GM98_ACACF</name>
<dbReference type="EMBL" id="KB008073">
    <property type="protein sequence ID" value="ELR14087.1"/>
    <property type="molecule type" value="Genomic_DNA"/>
</dbReference>
<protein>
    <submittedName>
        <fullName evidence="2">Uncharacterized protein</fullName>
    </submittedName>
</protein>
<feature type="compositionally biased region" description="Polar residues" evidence="1">
    <location>
        <begin position="50"/>
        <end position="62"/>
    </location>
</feature>
<gene>
    <name evidence="2" type="ORF">ACA1_367200</name>
</gene>
<dbReference type="GeneID" id="14914472"/>
<dbReference type="RefSeq" id="XP_004336100.1">
    <property type="nucleotide sequence ID" value="XM_004336052.1"/>
</dbReference>
<keyword evidence="3" id="KW-1185">Reference proteome</keyword>
<reference evidence="2 3" key="1">
    <citation type="journal article" date="2013" name="Genome Biol.">
        <title>Genome of Acanthamoeba castellanii highlights extensive lateral gene transfer and early evolution of tyrosine kinase signaling.</title>
        <authorList>
            <person name="Clarke M."/>
            <person name="Lohan A.J."/>
            <person name="Liu B."/>
            <person name="Lagkouvardos I."/>
            <person name="Roy S."/>
            <person name="Zafar N."/>
            <person name="Bertelli C."/>
            <person name="Schilde C."/>
            <person name="Kianianmomeni A."/>
            <person name="Burglin T.R."/>
            <person name="Frech C."/>
            <person name="Turcotte B."/>
            <person name="Kopec K.O."/>
            <person name="Synnott J.M."/>
            <person name="Choo C."/>
            <person name="Paponov I."/>
            <person name="Finkler A."/>
            <person name="Soon Heng Tan C."/>
            <person name="Hutchins A.P."/>
            <person name="Weinmeier T."/>
            <person name="Rattei T."/>
            <person name="Chu J.S."/>
            <person name="Gimenez G."/>
            <person name="Irimia M."/>
            <person name="Rigden D.J."/>
            <person name="Fitzpatrick D.A."/>
            <person name="Lorenzo-Morales J."/>
            <person name="Bateman A."/>
            <person name="Chiu C.H."/>
            <person name="Tang P."/>
            <person name="Hegemann P."/>
            <person name="Fromm H."/>
            <person name="Raoult D."/>
            <person name="Greub G."/>
            <person name="Miranda-Saavedra D."/>
            <person name="Chen N."/>
            <person name="Nash P."/>
            <person name="Ginger M.L."/>
            <person name="Horn M."/>
            <person name="Schaap P."/>
            <person name="Caler L."/>
            <person name="Loftus B."/>
        </authorList>
    </citation>
    <scope>NUCLEOTIDE SEQUENCE [LARGE SCALE GENOMIC DNA]</scope>
    <source>
        <strain evidence="2 3">Neff</strain>
    </source>
</reference>
<sequence length="153" mass="17368">MSDKEAKKKEKADQKAAAKALKKADKEKKKEQLLLEKERKKRAGFFAAKRSSTTNFTNNNAPASGGKPLSALERALMSRPGEQELVAKGVIKATRNIPVFGVPLPHVMYITYTQFQLPLPVWQYVDRIVTWWNGPGHHLMTEGIFRVPVRRKR</sequence>
<dbReference type="Proteomes" id="UP000011083">
    <property type="component" value="Unassembled WGS sequence"/>
</dbReference>
<dbReference type="SUPFAM" id="SSF48350">
    <property type="entry name" value="GTPase activation domain, GAP"/>
    <property type="match status" value="1"/>
</dbReference>
<feature type="region of interest" description="Disordered" evidence="1">
    <location>
        <begin position="1"/>
        <end position="31"/>
    </location>
</feature>
<evidence type="ECO:0000313" key="2">
    <source>
        <dbReference type="EMBL" id="ELR14087.1"/>
    </source>
</evidence>
<evidence type="ECO:0000256" key="1">
    <source>
        <dbReference type="SAM" id="MobiDB-lite"/>
    </source>
</evidence>
<accession>L8GM98</accession>
<feature type="region of interest" description="Disordered" evidence="1">
    <location>
        <begin position="46"/>
        <end position="67"/>
    </location>
</feature>